<evidence type="ECO:0000313" key="1">
    <source>
        <dbReference type="EMBL" id="KAL0565286.1"/>
    </source>
</evidence>
<name>A0ABR3EQV3_9AGAR</name>
<dbReference type="Proteomes" id="UP001465976">
    <property type="component" value="Unassembled WGS sequence"/>
</dbReference>
<proteinExistence type="predicted"/>
<evidence type="ECO:0000313" key="2">
    <source>
        <dbReference type="Proteomes" id="UP001465976"/>
    </source>
</evidence>
<organism evidence="1 2">
    <name type="scientific">Marasmius crinis-equi</name>
    <dbReference type="NCBI Taxonomy" id="585013"/>
    <lineage>
        <taxon>Eukaryota</taxon>
        <taxon>Fungi</taxon>
        <taxon>Dikarya</taxon>
        <taxon>Basidiomycota</taxon>
        <taxon>Agaricomycotina</taxon>
        <taxon>Agaricomycetes</taxon>
        <taxon>Agaricomycetidae</taxon>
        <taxon>Agaricales</taxon>
        <taxon>Marasmiineae</taxon>
        <taxon>Marasmiaceae</taxon>
        <taxon>Marasmius</taxon>
    </lineage>
</organism>
<gene>
    <name evidence="1" type="ORF">V5O48_016737</name>
</gene>
<dbReference type="EMBL" id="JBAHYK010002336">
    <property type="protein sequence ID" value="KAL0565286.1"/>
    <property type="molecule type" value="Genomic_DNA"/>
</dbReference>
<reference evidence="1 2" key="1">
    <citation type="submission" date="2024-02" db="EMBL/GenBank/DDBJ databases">
        <title>A draft genome for the cacao thread blight pathogen Marasmius crinis-equi.</title>
        <authorList>
            <person name="Cohen S.P."/>
            <person name="Baruah I.K."/>
            <person name="Amoako-Attah I."/>
            <person name="Bukari Y."/>
            <person name="Meinhardt L.W."/>
            <person name="Bailey B.A."/>
        </authorList>
    </citation>
    <scope>NUCLEOTIDE SEQUENCE [LARGE SCALE GENOMIC DNA]</scope>
    <source>
        <strain evidence="1 2">GH-76</strain>
    </source>
</reference>
<sequence length="269" mass="30017">MVCPAIHAISHLALDTIRIGPGIIYSQWLMERMIGILGGFVTQPSNPYANLAQRLIRLAQVNALKAMDPSLRTSADSFALPRGAVDIGNGYTLRRAKDTAARSVTDREMAALRVYLREQGFAVADDFVLKIARSRWKEELKPINKLRMARNVQLTLGGNVHVAEVHYYMILTDSTGTEHYLAVGSFYGAPHAELYKASQGTYISMPHARDKDVRVFSVTCISSVVMMAPDPRYGKFFQDGTEDNRYFMMSKPGVKTMSFIGIEEDDIDD</sequence>
<accession>A0ABR3EQV3</accession>
<keyword evidence="2" id="KW-1185">Reference proteome</keyword>
<comment type="caution">
    <text evidence="1">The sequence shown here is derived from an EMBL/GenBank/DDBJ whole genome shotgun (WGS) entry which is preliminary data.</text>
</comment>
<protein>
    <submittedName>
        <fullName evidence="1">Uncharacterized protein</fullName>
    </submittedName>
</protein>